<evidence type="ECO:0000259" key="3">
    <source>
        <dbReference type="SMART" id="SM00968"/>
    </source>
</evidence>
<feature type="non-terminal residue" evidence="4">
    <location>
        <position position="1004"/>
    </location>
</feature>
<dbReference type="SMART" id="SM00968">
    <property type="entry name" value="SMC_hinge"/>
    <property type="match status" value="1"/>
</dbReference>
<feature type="coiled-coil region" evidence="2">
    <location>
        <begin position="288"/>
        <end position="358"/>
    </location>
</feature>
<dbReference type="SUPFAM" id="SSF75553">
    <property type="entry name" value="Smc hinge domain"/>
    <property type="match status" value="1"/>
</dbReference>
<keyword evidence="5" id="KW-1185">Reference proteome</keyword>
<dbReference type="OrthoDB" id="10255539at2759"/>
<name>A0A8E0RP12_9TREM</name>
<gene>
    <name evidence="4" type="ORF">FBUS_10607</name>
</gene>
<dbReference type="EMBL" id="LUCM01007859">
    <property type="protein sequence ID" value="KAA0189287.1"/>
    <property type="molecule type" value="Genomic_DNA"/>
</dbReference>
<dbReference type="InterPro" id="IPR036277">
    <property type="entry name" value="SMC_hinge_sf"/>
</dbReference>
<dbReference type="PANTHER" id="PTHR43977">
    <property type="entry name" value="STRUCTURAL MAINTENANCE OF CHROMOSOMES PROTEIN 3"/>
    <property type="match status" value="1"/>
</dbReference>
<organism evidence="4 5">
    <name type="scientific">Fasciolopsis buskii</name>
    <dbReference type="NCBI Taxonomy" id="27845"/>
    <lineage>
        <taxon>Eukaryota</taxon>
        <taxon>Metazoa</taxon>
        <taxon>Spiralia</taxon>
        <taxon>Lophotrochozoa</taxon>
        <taxon>Platyhelminthes</taxon>
        <taxon>Trematoda</taxon>
        <taxon>Digenea</taxon>
        <taxon>Plagiorchiida</taxon>
        <taxon>Echinostomata</taxon>
        <taxon>Echinostomatoidea</taxon>
        <taxon>Fasciolidae</taxon>
        <taxon>Fasciolopsis</taxon>
    </lineage>
</organism>
<feature type="coiled-coil region" evidence="2">
    <location>
        <begin position="624"/>
        <end position="866"/>
    </location>
</feature>
<sequence length="1004" mass="111679">FLLGITNLSQVRAANLQELVYKSGQAGITKATVSAVFDNSDKSQSPYGYEQFDELTITRQIVVGGKNKYLINGTNATNTRVHDLFHSVQLNVNNPHFLIMQGRITKILNMKPPEILSLLEEAASTKLYEHKKEVALKTIEKKDSKLREIDRVLREDINPTITKLREERSSYLEYQKVVREITYLEKFIIAYEFTCLEEAKNRTKGGLAALEKSLTEERMKLDQFKDNHAALERRIDELLAKREEVGSIHNVVREYLIHFLQFEGAALEELESAMSACQKTEAVAKGAASRSTENVRAAKQRIKSLQSQRIEAEEQLAAKHQAAERAAGVEFRAVQAEAEEAKAKLEAAQRRLQAANSGLSSGEDGVAASLAEQARLADGEKCSAQTELRQLEMRQKHLKNELTKQEAAVVKVFGRLNVTGGKSKEEVEQQRLSEEIESLTQRLSRAEADDKAVGSEGTISVAKLIQFKDLKYATALEVAAGPKLYNIVVACDKTGKLLLERGQLRRRVTMLPLNQIRGTVIPPAVIKQAEAVVGASNVATALSLVTYPPELQPAMEYVFGNVLICPDLDTARRVAFHPGIERRTVTLEGDVFDPQGTLTGGSRGPATESLLARLARWRSLEDAAIKAEEEVGRGEANLQAAQKRAQDISQLREAVAAARHKLGILETELRLNDHHRLKADVAATKTELSQVEEALKEAQNRLARASQRADQAHAKMVNAVAERQRERTEAEAALSQAKSQVEASASALREKTAVKETLRLEAEELAKELNIITISLQEANKALETAVAEADRCAQEAKMAISALSEAREAVNRQRALIDETVKALAAAEKRGGQLVQSINQTAAQIDKLTHQLEVQTKESEEAGNKIALLMKTHQWIAEERQHFGVENGAYCFTNRNPAEARSRIQSLRERRDRLSRTVNMRAMNMLGSAEEQYAELVKRQEIVLADKRKIQAVIDDLDKRKREVLMSAYKKVNEVCAFALSFLCVREDYLESTSQMLLAPEPE</sequence>
<dbReference type="InterPro" id="IPR003395">
    <property type="entry name" value="RecF/RecN/SMC_N"/>
</dbReference>
<dbReference type="GO" id="GO:0005694">
    <property type="term" value="C:chromosome"/>
    <property type="evidence" value="ECO:0007669"/>
    <property type="project" value="InterPro"/>
</dbReference>
<accession>A0A8E0RP12</accession>
<keyword evidence="1 2" id="KW-0175">Coiled coil</keyword>
<dbReference type="InterPro" id="IPR010935">
    <property type="entry name" value="SMC_hinge"/>
</dbReference>
<evidence type="ECO:0000256" key="2">
    <source>
        <dbReference type="SAM" id="Coils"/>
    </source>
</evidence>
<dbReference type="Proteomes" id="UP000728185">
    <property type="component" value="Unassembled WGS sequence"/>
</dbReference>
<proteinExistence type="predicted"/>
<dbReference type="Pfam" id="PF02463">
    <property type="entry name" value="SMC_N"/>
    <property type="match status" value="1"/>
</dbReference>
<feature type="coiled-coil region" evidence="2">
    <location>
        <begin position="207"/>
        <end position="241"/>
    </location>
</feature>
<dbReference type="Pfam" id="PF06470">
    <property type="entry name" value="SMC_hinge"/>
    <property type="match status" value="1"/>
</dbReference>
<evidence type="ECO:0000313" key="5">
    <source>
        <dbReference type="Proteomes" id="UP000728185"/>
    </source>
</evidence>
<reference evidence="4" key="1">
    <citation type="submission" date="2019-05" db="EMBL/GenBank/DDBJ databases">
        <title>Annotation for the trematode Fasciolopsis buski.</title>
        <authorList>
            <person name="Choi Y.-J."/>
        </authorList>
    </citation>
    <scope>NUCLEOTIDE SEQUENCE</scope>
    <source>
        <strain evidence="4">HT</strain>
        <tissue evidence="4">Whole worm</tissue>
    </source>
</reference>
<dbReference type="InterPro" id="IPR027417">
    <property type="entry name" value="P-loop_NTPase"/>
</dbReference>
<dbReference type="GO" id="GO:0016887">
    <property type="term" value="F:ATP hydrolysis activity"/>
    <property type="evidence" value="ECO:0007669"/>
    <property type="project" value="InterPro"/>
</dbReference>
<evidence type="ECO:0000256" key="1">
    <source>
        <dbReference type="ARBA" id="ARBA00023054"/>
    </source>
</evidence>
<dbReference type="GO" id="GO:0051276">
    <property type="term" value="P:chromosome organization"/>
    <property type="evidence" value="ECO:0007669"/>
    <property type="project" value="InterPro"/>
</dbReference>
<dbReference type="GO" id="GO:0005524">
    <property type="term" value="F:ATP binding"/>
    <property type="evidence" value="ECO:0007669"/>
    <property type="project" value="InterPro"/>
</dbReference>
<dbReference type="Gene3D" id="1.20.1060.20">
    <property type="match status" value="1"/>
</dbReference>
<feature type="coiled-coil region" evidence="2">
    <location>
        <begin position="388"/>
        <end position="449"/>
    </location>
</feature>
<protein>
    <submittedName>
        <fullName evidence="4">Structural maintenance of chromosomes protein</fullName>
    </submittedName>
</protein>
<feature type="domain" description="SMC hinge" evidence="3">
    <location>
        <begin position="455"/>
        <end position="575"/>
    </location>
</feature>
<dbReference type="Gene3D" id="3.40.50.300">
    <property type="entry name" value="P-loop containing nucleotide triphosphate hydrolases"/>
    <property type="match status" value="1"/>
</dbReference>
<dbReference type="AlphaFoldDB" id="A0A8E0RP12"/>
<dbReference type="InterPro" id="IPR024704">
    <property type="entry name" value="SMC"/>
</dbReference>
<evidence type="ECO:0000313" key="4">
    <source>
        <dbReference type="EMBL" id="KAA0189287.1"/>
    </source>
</evidence>
<dbReference type="Gene3D" id="3.30.70.1620">
    <property type="match status" value="1"/>
</dbReference>
<dbReference type="SUPFAM" id="SSF52540">
    <property type="entry name" value="P-loop containing nucleoside triphosphate hydrolases"/>
    <property type="match status" value="1"/>
</dbReference>
<dbReference type="PIRSF" id="PIRSF005719">
    <property type="entry name" value="SMC"/>
    <property type="match status" value="1"/>
</dbReference>
<comment type="caution">
    <text evidence="4">The sequence shown here is derived from an EMBL/GenBank/DDBJ whole genome shotgun (WGS) entry which is preliminary data.</text>
</comment>